<dbReference type="PROSITE" id="PS51570">
    <property type="entry name" value="SAM_MT43_SUVAR420_2"/>
    <property type="match status" value="1"/>
</dbReference>
<evidence type="ECO:0000256" key="3">
    <source>
        <dbReference type="ARBA" id="ARBA00012188"/>
    </source>
</evidence>
<dbReference type="InterPro" id="IPR046341">
    <property type="entry name" value="SET_dom_sf"/>
</dbReference>
<dbReference type="EC" id="2.1.1.362" evidence="3"/>
<feature type="region of interest" description="Disordered" evidence="13">
    <location>
        <begin position="369"/>
        <end position="389"/>
    </location>
</feature>
<keyword evidence="8" id="KW-0949">S-adenosyl-L-methionine</keyword>
<evidence type="ECO:0000256" key="10">
    <source>
        <dbReference type="ARBA" id="ARBA00023015"/>
    </source>
</evidence>
<dbReference type="PANTHER" id="PTHR12977">
    <property type="entry name" value="SUPPRESSOR OF VARIEGATION 4-20-RELATED"/>
    <property type="match status" value="1"/>
</dbReference>
<keyword evidence="4" id="KW-0158">Chromosome</keyword>
<evidence type="ECO:0000256" key="11">
    <source>
        <dbReference type="ARBA" id="ARBA00023163"/>
    </source>
</evidence>
<gene>
    <name evidence="15" type="ORF">ODALV1_LOCUS2473</name>
</gene>
<sequence length="451" mass="50638">MPVCGHGRNVPSTQLYLHYQASIVSSSSSTTHLLASGVNGVNGSFGSGCSSGSPTKQVISRDTAGNGGGGRRNRRIISSFGGLKKEAGSSLPDFGIGGTFVDGRTLFTAKELAENDDLATALIVDPYLRFTTHKMKIKYRTPFSSPRKSDSLRSIIDLFIENQDYNETIGLLKNFLQNNLNCEVNKETWEHIYRYIQIFDKRAGIQIEPCFRYSGENHQGAKICATRKWARNEMITLLVGCIAKMSGNEEKQLLRPGVNDFSVMYSCRHKCSQLWLGPAAFINHDCQPNCKYVSTGRSTACIKVLRDIMEGEEITCFYGSDFFGDANSACECTTCERLGKGKFARKKEEVVEPSQATQEPEQPYRLRNTDGRIHRRRNTDSDSVDLEPSQSRIHIHSISEIGFHENEHNHTLDLTNTLTSSHSHRSRELKRRLPGLLVIKDEMKRMNRHET</sequence>
<dbReference type="InterPro" id="IPR041938">
    <property type="entry name" value="Hist-Lys_N-MTase_N"/>
</dbReference>
<accession>A0ABP1PTF7</accession>
<dbReference type="PANTHER" id="PTHR12977:SF4">
    <property type="entry name" value="HISTONE-LYSINE N-METHYLTRANSFERASE KMT5B"/>
    <property type="match status" value="1"/>
</dbReference>
<evidence type="ECO:0000256" key="2">
    <source>
        <dbReference type="ARBA" id="ARBA00004286"/>
    </source>
</evidence>
<dbReference type="InterPro" id="IPR001214">
    <property type="entry name" value="SET_dom"/>
</dbReference>
<evidence type="ECO:0000313" key="15">
    <source>
        <dbReference type="EMBL" id="CAL8073072.1"/>
    </source>
</evidence>
<dbReference type="Gene3D" id="1.10.10.1700">
    <property type="entry name" value="Histone-lysine N-methyltransferase"/>
    <property type="match status" value="1"/>
</dbReference>
<evidence type="ECO:0000313" key="16">
    <source>
        <dbReference type="Proteomes" id="UP001642540"/>
    </source>
</evidence>
<evidence type="ECO:0000259" key="14">
    <source>
        <dbReference type="PROSITE" id="PS50280"/>
    </source>
</evidence>
<dbReference type="Proteomes" id="UP001642540">
    <property type="component" value="Unassembled WGS sequence"/>
</dbReference>
<dbReference type="EMBL" id="CAXLJM020000007">
    <property type="protein sequence ID" value="CAL8073072.1"/>
    <property type="molecule type" value="Genomic_DNA"/>
</dbReference>
<evidence type="ECO:0000256" key="13">
    <source>
        <dbReference type="SAM" id="MobiDB-lite"/>
    </source>
</evidence>
<keyword evidence="5" id="KW-0678">Repressor</keyword>
<evidence type="ECO:0000256" key="1">
    <source>
        <dbReference type="ARBA" id="ARBA00004123"/>
    </source>
</evidence>
<keyword evidence="6" id="KW-0489">Methyltransferase</keyword>
<evidence type="ECO:0000256" key="12">
    <source>
        <dbReference type="ARBA" id="ARBA00023242"/>
    </source>
</evidence>
<organism evidence="15 16">
    <name type="scientific">Orchesella dallaii</name>
    <dbReference type="NCBI Taxonomy" id="48710"/>
    <lineage>
        <taxon>Eukaryota</taxon>
        <taxon>Metazoa</taxon>
        <taxon>Ecdysozoa</taxon>
        <taxon>Arthropoda</taxon>
        <taxon>Hexapoda</taxon>
        <taxon>Collembola</taxon>
        <taxon>Entomobryomorpha</taxon>
        <taxon>Entomobryoidea</taxon>
        <taxon>Orchesellidae</taxon>
        <taxon>Orchesellinae</taxon>
        <taxon>Orchesella</taxon>
    </lineage>
</organism>
<evidence type="ECO:0000256" key="8">
    <source>
        <dbReference type="ARBA" id="ARBA00022691"/>
    </source>
</evidence>
<dbReference type="Pfam" id="PF00856">
    <property type="entry name" value="SET"/>
    <property type="match status" value="1"/>
</dbReference>
<protein>
    <recommendedName>
        <fullName evidence="3">[histone H4]-N-methyl-L-lysine(20) N-methyltransferase</fullName>
        <ecNumber evidence="3">2.1.1.362</ecNumber>
    </recommendedName>
</protein>
<comment type="subcellular location">
    <subcellularLocation>
        <location evidence="2">Chromosome</location>
    </subcellularLocation>
    <subcellularLocation>
        <location evidence="1">Nucleus</location>
    </subcellularLocation>
</comment>
<keyword evidence="12" id="KW-0539">Nucleus</keyword>
<keyword evidence="7" id="KW-0808">Transferase</keyword>
<reference evidence="15 16" key="1">
    <citation type="submission" date="2024-08" db="EMBL/GenBank/DDBJ databases">
        <authorList>
            <person name="Cucini C."/>
            <person name="Frati F."/>
        </authorList>
    </citation>
    <scope>NUCLEOTIDE SEQUENCE [LARGE SCALE GENOMIC DNA]</scope>
</reference>
<keyword evidence="11" id="KW-0804">Transcription</keyword>
<feature type="domain" description="SET" evidence="14">
    <location>
        <begin position="203"/>
        <end position="319"/>
    </location>
</feature>
<evidence type="ECO:0000256" key="9">
    <source>
        <dbReference type="ARBA" id="ARBA00022853"/>
    </source>
</evidence>
<evidence type="ECO:0000256" key="4">
    <source>
        <dbReference type="ARBA" id="ARBA00022454"/>
    </source>
</evidence>
<dbReference type="SMART" id="SM00317">
    <property type="entry name" value="SET"/>
    <property type="match status" value="1"/>
</dbReference>
<evidence type="ECO:0000256" key="6">
    <source>
        <dbReference type="ARBA" id="ARBA00022603"/>
    </source>
</evidence>
<dbReference type="PROSITE" id="PS50280">
    <property type="entry name" value="SET"/>
    <property type="match status" value="1"/>
</dbReference>
<dbReference type="InterPro" id="IPR025790">
    <property type="entry name" value="Suv4-20_animal"/>
</dbReference>
<name>A0ABP1PTF7_9HEXA</name>
<feature type="region of interest" description="Disordered" evidence="13">
    <location>
        <begin position="52"/>
        <end position="72"/>
    </location>
</feature>
<keyword evidence="10" id="KW-0805">Transcription regulation</keyword>
<evidence type="ECO:0000256" key="5">
    <source>
        <dbReference type="ARBA" id="ARBA00022491"/>
    </source>
</evidence>
<comment type="caution">
    <text evidence="15">The sequence shown here is derived from an EMBL/GenBank/DDBJ whole genome shotgun (WGS) entry which is preliminary data.</text>
</comment>
<keyword evidence="16" id="KW-1185">Reference proteome</keyword>
<keyword evidence="9" id="KW-0156">Chromatin regulator</keyword>
<dbReference type="Gene3D" id="2.170.270.10">
    <property type="entry name" value="SET domain"/>
    <property type="match status" value="1"/>
</dbReference>
<proteinExistence type="predicted"/>
<evidence type="ECO:0000256" key="7">
    <source>
        <dbReference type="ARBA" id="ARBA00022679"/>
    </source>
</evidence>
<dbReference type="InterPro" id="IPR039977">
    <property type="entry name" value="Suv4-20/Set9"/>
</dbReference>
<dbReference type="SUPFAM" id="SSF82199">
    <property type="entry name" value="SET domain"/>
    <property type="match status" value="1"/>
</dbReference>